<reference evidence="2" key="4">
    <citation type="journal article" date="2015" name="G3 (Bethesda)">
        <title>Genome sequences of three phytopathogenic species of the Magnaporthaceae family of fungi.</title>
        <authorList>
            <person name="Okagaki L.H."/>
            <person name="Nunes C.C."/>
            <person name="Sailsbery J."/>
            <person name="Clay B."/>
            <person name="Brown D."/>
            <person name="John T."/>
            <person name="Oh Y."/>
            <person name="Young N."/>
            <person name="Fitzgerald M."/>
            <person name="Haas B.J."/>
            <person name="Zeng Q."/>
            <person name="Young S."/>
            <person name="Adiconis X."/>
            <person name="Fan L."/>
            <person name="Levin J.Z."/>
            <person name="Mitchell T.K."/>
            <person name="Okubara P.A."/>
            <person name="Farman M.L."/>
            <person name="Kohn L.M."/>
            <person name="Birren B."/>
            <person name="Ma L.-J."/>
            <person name="Dean R.A."/>
        </authorList>
    </citation>
    <scope>NUCLEOTIDE SEQUENCE</scope>
    <source>
        <strain evidence="2">R3-111a-1</strain>
    </source>
</reference>
<reference evidence="1" key="3">
    <citation type="submission" date="2010-09" db="EMBL/GenBank/DDBJ databases">
        <title>Annotation of Gaeumannomyces graminis var. tritici R3-111a-1.</title>
        <authorList>
            <consortium name="The Broad Institute Genome Sequencing Platform"/>
            <person name="Ma L.-J."/>
            <person name="Dead R."/>
            <person name="Young S.K."/>
            <person name="Zeng Q."/>
            <person name="Gargeya S."/>
            <person name="Fitzgerald M."/>
            <person name="Haas B."/>
            <person name="Abouelleil A."/>
            <person name="Alvarado L."/>
            <person name="Arachchi H.M."/>
            <person name="Berlin A."/>
            <person name="Brown A."/>
            <person name="Chapman S.B."/>
            <person name="Chen Z."/>
            <person name="Dunbar C."/>
            <person name="Freedman E."/>
            <person name="Gearin G."/>
            <person name="Gellesch M."/>
            <person name="Goldberg J."/>
            <person name="Griggs A."/>
            <person name="Gujja S."/>
            <person name="Heiman D."/>
            <person name="Howarth C."/>
            <person name="Larson L."/>
            <person name="Lui A."/>
            <person name="MacDonald P.J.P."/>
            <person name="Mehta T."/>
            <person name="Montmayeur A."/>
            <person name="Murphy C."/>
            <person name="Neiman D."/>
            <person name="Pearson M."/>
            <person name="Priest M."/>
            <person name="Roberts A."/>
            <person name="Saif S."/>
            <person name="Shea T."/>
            <person name="Shenoy N."/>
            <person name="Sisk P."/>
            <person name="Stolte C."/>
            <person name="Sykes S."/>
            <person name="Yandava C."/>
            <person name="Wortman J."/>
            <person name="Nusbaum C."/>
            <person name="Birren B."/>
        </authorList>
    </citation>
    <scope>NUCLEOTIDE SEQUENCE</scope>
    <source>
        <strain evidence="1">R3-111a-1</strain>
    </source>
</reference>
<dbReference type="RefSeq" id="XP_009228698.1">
    <property type="nucleotide sequence ID" value="XM_009230434.1"/>
</dbReference>
<proteinExistence type="predicted"/>
<dbReference type="EnsemblFungi" id="EJT69650">
    <property type="protein sequence ID" value="EJT69650"/>
    <property type="gene ID" value="GGTG_12534"/>
</dbReference>
<reference evidence="1" key="2">
    <citation type="submission" date="2010-07" db="EMBL/GenBank/DDBJ databases">
        <authorList>
            <consortium name="The Broad Institute Genome Sequencing Platform"/>
            <consortium name="Broad Institute Genome Sequencing Center for Infectious Disease"/>
            <person name="Ma L.-J."/>
            <person name="Dead R."/>
            <person name="Young S."/>
            <person name="Zeng Q."/>
            <person name="Koehrsen M."/>
            <person name="Alvarado L."/>
            <person name="Berlin A."/>
            <person name="Chapman S.B."/>
            <person name="Chen Z."/>
            <person name="Freedman E."/>
            <person name="Gellesch M."/>
            <person name="Goldberg J."/>
            <person name="Griggs A."/>
            <person name="Gujja S."/>
            <person name="Heilman E.R."/>
            <person name="Heiman D."/>
            <person name="Hepburn T."/>
            <person name="Howarth C."/>
            <person name="Jen D."/>
            <person name="Larson L."/>
            <person name="Mehta T."/>
            <person name="Neiman D."/>
            <person name="Pearson M."/>
            <person name="Roberts A."/>
            <person name="Saif S."/>
            <person name="Shea T."/>
            <person name="Shenoy N."/>
            <person name="Sisk P."/>
            <person name="Stolte C."/>
            <person name="Sykes S."/>
            <person name="Walk T."/>
            <person name="White J."/>
            <person name="Yandava C."/>
            <person name="Haas B."/>
            <person name="Nusbaum C."/>
            <person name="Birren B."/>
        </authorList>
    </citation>
    <scope>NUCLEOTIDE SEQUENCE</scope>
    <source>
        <strain evidence="1">R3-111a-1</strain>
    </source>
</reference>
<dbReference type="HOGENOM" id="CLU_057547_3_1_1"/>
<evidence type="ECO:0000313" key="3">
    <source>
        <dbReference type="Proteomes" id="UP000006039"/>
    </source>
</evidence>
<evidence type="ECO:0000313" key="2">
    <source>
        <dbReference type="EnsemblFungi" id="EJT69650"/>
    </source>
</evidence>
<dbReference type="EMBL" id="GL385403">
    <property type="protein sequence ID" value="EJT69650.1"/>
    <property type="molecule type" value="Genomic_DNA"/>
</dbReference>
<protein>
    <submittedName>
        <fullName evidence="1 2">Uncharacterized protein</fullName>
    </submittedName>
</protein>
<dbReference type="eggNOG" id="ENOG502SS2T">
    <property type="taxonomic scope" value="Eukaryota"/>
</dbReference>
<gene>
    <name evidence="2" type="primary">20352992</name>
    <name evidence="1" type="ORF">GGTG_12534</name>
</gene>
<dbReference type="OrthoDB" id="4500473at2759"/>
<evidence type="ECO:0000313" key="1">
    <source>
        <dbReference type="EMBL" id="EJT69650.1"/>
    </source>
</evidence>
<dbReference type="VEuPathDB" id="FungiDB:GGTG_12534"/>
<accession>J3PGA9</accession>
<sequence>MAQKTWFLPPDFTFRPSGELALGTIIKDPSRPTLALAALGSNEHPEIVLPVIETLLEPGHFHSHGSKRSGGANFLAKFVDLASASANANMSRYKEWSLGKVDLEVRTFNKAISEDSLKAITRLERVKKYMSSGRFGKKPVYIISGLRVAKNSFQVMDQAGSVAFMSMEASGPTPAWTLPLELGAGISGSREQSRTDAYRTAADIVYAYRVHVIRATRDGEEAELFSYRTAFGEGGNDEDEAQNMECVDATANVLKEDLELGPDFDEYSLGEGESYIVFKGRT</sequence>
<dbReference type="Proteomes" id="UP000006039">
    <property type="component" value="Unassembled WGS sequence"/>
</dbReference>
<dbReference type="AlphaFoldDB" id="J3PGA9"/>
<reference evidence="2" key="5">
    <citation type="submission" date="2018-04" db="UniProtKB">
        <authorList>
            <consortium name="EnsemblFungi"/>
        </authorList>
    </citation>
    <scope>IDENTIFICATION</scope>
    <source>
        <strain evidence="2">R3-111a-1</strain>
    </source>
</reference>
<name>J3PGA9_GAET3</name>
<keyword evidence="3" id="KW-1185">Reference proteome</keyword>
<dbReference type="GeneID" id="20352992"/>
<organism evidence="1">
    <name type="scientific">Gaeumannomyces tritici (strain R3-111a-1)</name>
    <name type="common">Wheat and barley take-all root rot fungus</name>
    <name type="synonym">Gaeumannomyces graminis var. tritici</name>
    <dbReference type="NCBI Taxonomy" id="644352"/>
    <lineage>
        <taxon>Eukaryota</taxon>
        <taxon>Fungi</taxon>
        <taxon>Dikarya</taxon>
        <taxon>Ascomycota</taxon>
        <taxon>Pezizomycotina</taxon>
        <taxon>Sordariomycetes</taxon>
        <taxon>Sordariomycetidae</taxon>
        <taxon>Magnaporthales</taxon>
        <taxon>Magnaporthaceae</taxon>
        <taxon>Gaeumannomyces</taxon>
    </lineage>
</organism>
<reference evidence="3" key="1">
    <citation type="submission" date="2010-07" db="EMBL/GenBank/DDBJ databases">
        <title>The genome sequence of Gaeumannomyces graminis var. tritici strain R3-111a-1.</title>
        <authorList>
            <consortium name="The Broad Institute Genome Sequencing Platform"/>
            <person name="Ma L.-J."/>
            <person name="Dead R."/>
            <person name="Young S."/>
            <person name="Zeng Q."/>
            <person name="Koehrsen M."/>
            <person name="Alvarado L."/>
            <person name="Berlin A."/>
            <person name="Chapman S.B."/>
            <person name="Chen Z."/>
            <person name="Freedman E."/>
            <person name="Gellesch M."/>
            <person name="Goldberg J."/>
            <person name="Griggs A."/>
            <person name="Gujja S."/>
            <person name="Heilman E.R."/>
            <person name="Heiman D."/>
            <person name="Hepburn T."/>
            <person name="Howarth C."/>
            <person name="Jen D."/>
            <person name="Larson L."/>
            <person name="Mehta T."/>
            <person name="Neiman D."/>
            <person name="Pearson M."/>
            <person name="Roberts A."/>
            <person name="Saif S."/>
            <person name="Shea T."/>
            <person name="Shenoy N."/>
            <person name="Sisk P."/>
            <person name="Stolte C."/>
            <person name="Sykes S."/>
            <person name="Walk T."/>
            <person name="White J."/>
            <person name="Yandava C."/>
            <person name="Haas B."/>
            <person name="Nusbaum C."/>
            <person name="Birren B."/>
        </authorList>
    </citation>
    <scope>NUCLEOTIDE SEQUENCE [LARGE SCALE GENOMIC DNA]</scope>
    <source>
        <strain evidence="3">R3-111a-1</strain>
    </source>
</reference>